<evidence type="ECO:0000313" key="4">
    <source>
        <dbReference type="Proteomes" id="UP001428341"/>
    </source>
</evidence>
<dbReference type="Pfam" id="PF13812">
    <property type="entry name" value="PPR_3"/>
    <property type="match status" value="2"/>
</dbReference>
<evidence type="ECO:0008006" key="5">
    <source>
        <dbReference type="Google" id="ProtNLM"/>
    </source>
</evidence>
<evidence type="ECO:0000313" key="3">
    <source>
        <dbReference type="EMBL" id="KAK9207731.1"/>
    </source>
</evidence>
<gene>
    <name evidence="3" type="ORF">WN944_000077</name>
</gene>
<name>A0AAP0QPY8_9ROSI</name>
<dbReference type="Proteomes" id="UP001428341">
    <property type="component" value="Unassembled WGS sequence"/>
</dbReference>
<dbReference type="EMBL" id="JBCGBO010000004">
    <property type="protein sequence ID" value="KAK9207731.1"/>
    <property type="molecule type" value="Genomic_DNA"/>
</dbReference>
<dbReference type="InterPro" id="IPR002885">
    <property type="entry name" value="PPR_rpt"/>
</dbReference>
<feature type="compositionally biased region" description="Basic residues" evidence="2">
    <location>
        <begin position="46"/>
        <end position="63"/>
    </location>
</feature>
<evidence type="ECO:0000256" key="1">
    <source>
        <dbReference type="ARBA" id="ARBA00022737"/>
    </source>
</evidence>
<feature type="compositionally biased region" description="Low complexity" evidence="2">
    <location>
        <begin position="30"/>
        <end position="45"/>
    </location>
</feature>
<dbReference type="Gene3D" id="1.25.40.10">
    <property type="entry name" value="Tetratricopeptide repeat domain"/>
    <property type="match status" value="2"/>
</dbReference>
<dbReference type="PANTHER" id="PTHR47581:SF2">
    <property type="entry name" value="OS09G0431600 PROTEIN"/>
    <property type="match status" value="1"/>
</dbReference>
<evidence type="ECO:0000256" key="2">
    <source>
        <dbReference type="SAM" id="MobiDB-lite"/>
    </source>
</evidence>
<protein>
    <recommendedName>
        <fullName evidence="5">Pentatricopeptide repeat-containing protein</fullName>
    </recommendedName>
</protein>
<organism evidence="3 4">
    <name type="scientific">Citrus x changshan-huyou</name>
    <dbReference type="NCBI Taxonomy" id="2935761"/>
    <lineage>
        <taxon>Eukaryota</taxon>
        <taxon>Viridiplantae</taxon>
        <taxon>Streptophyta</taxon>
        <taxon>Embryophyta</taxon>
        <taxon>Tracheophyta</taxon>
        <taxon>Spermatophyta</taxon>
        <taxon>Magnoliopsida</taxon>
        <taxon>eudicotyledons</taxon>
        <taxon>Gunneridae</taxon>
        <taxon>Pentapetalae</taxon>
        <taxon>rosids</taxon>
        <taxon>malvids</taxon>
        <taxon>Sapindales</taxon>
        <taxon>Rutaceae</taxon>
        <taxon>Aurantioideae</taxon>
        <taxon>Citrus</taxon>
    </lineage>
</organism>
<proteinExistence type="predicted"/>
<accession>A0AAP0QPY8</accession>
<keyword evidence="4" id="KW-1185">Reference proteome</keyword>
<dbReference type="InterPro" id="IPR011990">
    <property type="entry name" value="TPR-like_helical_dom_sf"/>
</dbReference>
<comment type="caution">
    <text evidence="3">The sequence shown here is derived from an EMBL/GenBank/DDBJ whole genome shotgun (WGS) entry which is preliminary data.</text>
</comment>
<sequence length="410" mass="45516">MGSSCSSPMRQQQSPAAMRQLYALPPPQLQPSLSSNAVSSSSPSIPKRRRHLNKMPLKKKPPKLKRLTSRVLQLSRQSDDCSVDSVTYGTVLKANFVRLGELMKHIKYLSQWKKATAVGSPKLSARLICGLVNALIEAVHEIYAVLMVFLHNMVFCFMKGHISAGCPEVVINLHDEMSHVGLEPDSLSYNTLISACIKTKKLDVTMPFNATEGHKHDNGQKCSSGGFHPDVFTYATLLKGFRHAKDPQSVLEIVFEMKSCCNLILDRTTFTAMVDALLNSGSIKVVGLYALCIFGEIVKRACSNLGLRPKPHLYVSVMRELAARADYDIGKSLYRRMWPYSTGTVSPEVQEEAGYLLMEAALNDGQISLDQPIERIMMPVEEARPLPGTIALRKVVMRLFRDPVVPIVDD</sequence>
<dbReference type="PANTHER" id="PTHR47581">
    <property type="entry name" value="OS09G0431600 PROTEIN"/>
    <property type="match status" value="1"/>
</dbReference>
<dbReference type="InterPro" id="IPR044781">
    <property type="entry name" value="At5g10690-like"/>
</dbReference>
<feature type="compositionally biased region" description="Polar residues" evidence="2">
    <location>
        <begin position="1"/>
        <end position="15"/>
    </location>
</feature>
<feature type="region of interest" description="Disordered" evidence="2">
    <location>
        <begin position="1"/>
        <end position="63"/>
    </location>
</feature>
<reference evidence="3 4" key="1">
    <citation type="submission" date="2024-05" db="EMBL/GenBank/DDBJ databases">
        <title>Haplotype-resolved chromosome-level genome assembly of Huyou (Citrus changshanensis).</title>
        <authorList>
            <person name="Miao C."/>
            <person name="Chen W."/>
            <person name="Wu Y."/>
            <person name="Wang L."/>
            <person name="Zhao S."/>
            <person name="Grierson D."/>
            <person name="Xu C."/>
            <person name="Chen K."/>
        </authorList>
    </citation>
    <scope>NUCLEOTIDE SEQUENCE [LARGE SCALE GENOMIC DNA]</scope>
    <source>
        <strain evidence="3">01-14</strain>
        <tissue evidence="3">Leaf</tissue>
    </source>
</reference>
<dbReference type="AlphaFoldDB" id="A0AAP0QPY8"/>
<keyword evidence="1" id="KW-0677">Repeat</keyword>